<name>A0A0B1Q7M0_9HYPH</name>
<evidence type="ECO:0000313" key="2">
    <source>
        <dbReference type="Proteomes" id="UP000030826"/>
    </source>
</evidence>
<gene>
    <name evidence="1" type="ORF">LA66_10190</name>
</gene>
<organism evidence="1 2">
    <name type="scientific">Aureimonas altamirensis</name>
    <dbReference type="NCBI Taxonomy" id="370622"/>
    <lineage>
        <taxon>Bacteria</taxon>
        <taxon>Pseudomonadati</taxon>
        <taxon>Pseudomonadota</taxon>
        <taxon>Alphaproteobacteria</taxon>
        <taxon>Hyphomicrobiales</taxon>
        <taxon>Aurantimonadaceae</taxon>
        <taxon>Aureimonas</taxon>
    </lineage>
</organism>
<dbReference type="AlphaFoldDB" id="A0A0B1Q7M0"/>
<protein>
    <submittedName>
        <fullName evidence="1">Uncharacterized protein</fullName>
    </submittedName>
</protein>
<reference evidence="1 2" key="1">
    <citation type="submission" date="2014-09" db="EMBL/GenBank/DDBJ databases">
        <title>Isolation and characterization of Aurantimonas altamirensis ON-56566 from clinical sample following a dog bite.</title>
        <authorList>
            <person name="Eshaghi A."/>
            <person name="Li A."/>
            <person name="Shahinas D."/>
            <person name="Bahn P."/>
            <person name="Kus J.V."/>
            <person name="Patel S.N."/>
        </authorList>
    </citation>
    <scope>NUCLEOTIDE SEQUENCE [LARGE SCALE GENOMIC DNA]</scope>
    <source>
        <strain evidence="1 2">ON-56566</strain>
    </source>
</reference>
<comment type="caution">
    <text evidence="1">The sequence shown here is derived from an EMBL/GenBank/DDBJ whole genome shotgun (WGS) entry which is preliminary data.</text>
</comment>
<dbReference type="STRING" id="370622.LA66_10190"/>
<sequence>MQQHMPRYVIARPAAARLPGQVLDAGLKQLRGCGRKRARQSPVGRLQHLHLAPGVAEMQQNSHQFQIGFRLCPGVGGVRNEGACGPCQRHFHIRCLFHALFLSQCQEEKSEATP</sequence>
<evidence type="ECO:0000313" key="1">
    <source>
        <dbReference type="EMBL" id="KHJ54912.1"/>
    </source>
</evidence>
<dbReference type="Proteomes" id="UP000030826">
    <property type="component" value="Unassembled WGS sequence"/>
</dbReference>
<accession>A0A0B1Q7M0</accession>
<dbReference type="EMBL" id="JRFJ01000002">
    <property type="protein sequence ID" value="KHJ54912.1"/>
    <property type="molecule type" value="Genomic_DNA"/>
</dbReference>
<proteinExistence type="predicted"/>